<evidence type="ECO:0000313" key="1">
    <source>
        <dbReference type="EMBL" id="QGY47371.1"/>
    </source>
</evidence>
<name>A0A6I6JXU4_9BACT</name>
<protein>
    <submittedName>
        <fullName evidence="1">DUF2961 domain-containing protein</fullName>
    </submittedName>
</protein>
<dbReference type="InterPro" id="IPR021345">
    <property type="entry name" value="DUF2961"/>
</dbReference>
<gene>
    <name evidence="1" type="ORF">GM418_28000</name>
</gene>
<accession>A0A6I6JXU4</accession>
<dbReference type="RefSeq" id="WP_158871177.1">
    <property type="nucleotide sequence ID" value="NZ_CP046401.1"/>
</dbReference>
<dbReference type="KEGG" id="mcos:GM418_28000"/>
<dbReference type="PROSITE" id="PS51257">
    <property type="entry name" value="PROKAR_LIPOPROTEIN"/>
    <property type="match status" value="1"/>
</dbReference>
<keyword evidence="2" id="KW-1185">Reference proteome</keyword>
<reference evidence="1 2" key="1">
    <citation type="submission" date="2019-11" db="EMBL/GenBank/DDBJ databases">
        <authorList>
            <person name="Zheng R.K."/>
            <person name="Sun C.M."/>
        </authorList>
    </citation>
    <scope>NUCLEOTIDE SEQUENCE [LARGE SCALE GENOMIC DNA]</scope>
    <source>
        <strain evidence="1 2">WC007</strain>
    </source>
</reference>
<proteinExistence type="predicted"/>
<evidence type="ECO:0000313" key="2">
    <source>
        <dbReference type="Proteomes" id="UP000428260"/>
    </source>
</evidence>
<dbReference type="AlphaFoldDB" id="A0A6I6JXU4"/>
<dbReference type="Pfam" id="PF11175">
    <property type="entry name" value="DUF2961"/>
    <property type="match status" value="1"/>
</dbReference>
<dbReference type="Proteomes" id="UP000428260">
    <property type="component" value="Chromosome"/>
</dbReference>
<organism evidence="1 2">
    <name type="scientific">Maribellus comscasis</name>
    <dbReference type="NCBI Taxonomy" id="2681766"/>
    <lineage>
        <taxon>Bacteria</taxon>
        <taxon>Pseudomonadati</taxon>
        <taxon>Bacteroidota</taxon>
        <taxon>Bacteroidia</taxon>
        <taxon>Marinilabiliales</taxon>
        <taxon>Prolixibacteraceae</taxon>
        <taxon>Maribellus</taxon>
    </lineage>
</organism>
<dbReference type="Gene3D" id="2.60.120.1390">
    <property type="match status" value="2"/>
</dbReference>
<dbReference type="EMBL" id="CP046401">
    <property type="protein sequence ID" value="QGY47371.1"/>
    <property type="molecule type" value="Genomic_DNA"/>
</dbReference>
<sequence>MNRTVFLLGTLISIALVSCKTKVVTLESLLDEMTDKTVLTRFPEEKYALKQFSSYDRKSVSPDDNNWWANADYTQFLREEENNGRREFVLFDAEGPGAVVRYWMTFAGDGASDGTLRLYIDGSEMPEVEGNVLEILSGMQLAPKPLAASVSPETEYERRGHNLYLPIPYAKHCKITYECDAVKFENNRWRPSIYYNICYRIYAQDVKVESFSKKVLTRAKNKIEGAAQKLLNQDDIEGELINETKILRPGEEFLLGVSEGRKAISKMTLKLKAEDLNQALRSTVLSMSFDGIQSVWTPVGDFWGTGYQVYSSKTWYSQVEANGGMVSFWVMPFQENAEVRFVNYGEQSVEVEAGITISDYCWTRESMYFGASWHEFNRIHTAKDSTLENHEWHFDVNYIDINGQGIYAGDALTIFNTAEAWWGEGDEKIFVDGESFPSFIGTGTEDYYGYAWCRPEKFTHPFIAQPTGAGNFHTGMTVNMRYRALDAIPFNEKISSNIELWHWVKTRINYAMTAYWYAKPGFTINVKPDIESVKLPVALKRSDIYKPIVDSEGKIEGENLEIVNATSGQAGVQSGDYGWSGNSQLWWRNAENGAELTTKFIVSETAKYKVKIQLTKAVDYGIIQLYLNGVVLHDKINAFNRDKVIPIEIDLGMHVLSEGENIFSVKILGADKNAKPGNMAGIDFIRFQKI</sequence>